<reference evidence="1 2" key="1">
    <citation type="journal article" date="2017" name="Nat. Commun.">
        <title>Genome assembly with in vitro proximity ligation data and whole-genome triplication in lettuce.</title>
        <authorList>
            <person name="Reyes-Chin-Wo S."/>
            <person name="Wang Z."/>
            <person name="Yang X."/>
            <person name="Kozik A."/>
            <person name="Arikit S."/>
            <person name="Song C."/>
            <person name="Xia L."/>
            <person name="Froenicke L."/>
            <person name="Lavelle D.O."/>
            <person name="Truco M.J."/>
            <person name="Xia R."/>
            <person name="Zhu S."/>
            <person name="Xu C."/>
            <person name="Xu H."/>
            <person name="Xu X."/>
            <person name="Cox K."/>
            <person name="Korf I."/>
            <person name="Meyers B.C."/>
            <person name="Michelmore R.W."/>
        </authorList>
    </citation>
    <scope>NUCLEOTIDE SEQUENCE [LARGE SCALE GENOMIC DNA]</scope>
    <source>
        <strain evidence="2">cv. Salinas</strain>
        <tissue evidence="1">Seedlings</tissue>
    </source>
</reference>
<accession>A0A9R1WQL3</accession>
<dbReference type="AlphaFoldDB" id="A0A9R1WQL3"/>
<gene>
    <name evidence="1" type="ORF">LSAT_V11C100026900</name>
</gene>
<name>A0A9R1WQL3_LACSA</name>
<protein>
    <submittedName>
        <fullName evidence="1">Uncharacterized protein</fullName>
    </submittedName>
</protein>
<evidence type="ECO:0000313" key="2">
    <source>
        <dbReference type="Proteomes" id="UP000235145"/>
    </source>
</evidence>
<dbReference type="EMBL" id="NBSK02000001">
    <property type="protein sequence ID" value="KAJ0226901.1"/>
    <property type="molecule type" value="Genomic_DNA"/>
</dbReference>
<dbReference type="Proteomes" id="UP000235145">
    <property type="component" value="Unassembled WGS sequence"/>
</dbReference>
<keyword evidence="2" id="KW-1185">Reference proteome</keyword>
<comment type="caution">
    <text evidence="1">The sequence shown here is derived from an EMBL/GenBank/DDBJ whole genome shotgun (WGS) entry which is preliminary data.</text>
</comment>
<sequence>MVLSSQNGRAFQYLEHSVLVWQDHHWRECHFEVPNVLTRWFLGISSGLWFRVSCQLADRDFLDRRVGCVTMGFTRQALDYLSIFFGLFGPAINAFHLCQPVISIDACH</sequence>
<proteinExistence type="predicted"/>
<organism evidence="1 2">
    <name type="scientific">Lactuca sativa</name>
    <name type="common">Garden lettuce</name>
    <dbReference type="NCBI Taxonomy" id="4236"/>
    <lineage>
        <taxon>Eukaryota</taxon>
        <taxon>Viridiplantae</taxon>
        <taxon>Streptophyta</taxon>
        <taxon>Embryophyta</taxon>
        <taxon>Tracheophyta</taxon>
        <taxon>Spermatophyta</taxon>
        <taxon>Magnoliopsida</taxon>
        <taxon>eudicotyledons</taxon>
        <taxon>Gunneridae</taxon>
        <taxon>Pentapetalae</taxon>
        <taxon>asterids</taxon>
        <taxon>campanulids</taxon>
        <taxon>Asterales</taxon>
        <taxon>Asteraceae</taxon>
        <taxon>Cichorioideae</taxon>
        <taxon>Cichorieae</taxon>
        <taxon>Lactucinae</taxon>
        <taxon>Lactuca</taxon>
    </lineage>
</organism>
<evidence type="ECO:0000313" key="1">
    <source>
        <dbReference type="EMBL" id="KAJ0226901.1"/>
    </source>
</evidence>